<evidence type="ECO:0000256" key="3">
    <source>
        <dbReference type="ARBA" id="ARBA00022833"/>
    </source>
</evidence>
<dbReference type="GO" id="GO:0043565">
    <property type="term" value="F:sequence-specific DNA binding"/>
    <property type="evidence" value="ECO:0007669"/>
    <property type="project" value="TreeGrafter"/>
</dbReference>
<evidence type="ECO:0000313" key="10">
    <source>
        <dbReference type="EMBL" id="ETN41046.1"/>
    </source>
</evidence>
<dbReference type="GO" id="GO:0006351">
    <property type="term" value="P:DNA-templated transcription"/>
    <property type="evidence" value="ECO:0007669"/>
    <property type="project" value="InterPro"/>
</dbReference>
<evidence type="ECO:0000256" key="5">
    <source>
        <dbReference type="ARBA" id="ARBA00023125"/>
    </source>
</evidence>
<dbReference type="InParanoid" id="W2RX16"/>
<dbReference type="GO" id="GO:0005634">
    <property type="term" value="C:nucleus"/>
    <property type="evidence" value="ECO:0007669"/>
    <property type="project" value="UniProtKB-SubCell"/>
</dbReference>
<accession>W2RX16</accession>
<feature type="compositionally biased region" description="Polar residues" evidence="8">
    <location>
        <begin position="216"/>
        <end position="230"/>
    </location>
</feature>
<evidence type="ECO:0000256" key="8">
    <source>
        <dbReference type="SAM" id="MobiDB-lite"/>
    </source>
</evidence>
<evidence type="ECO:0000256" key="2">
    <source>
        <dbReference type="ARBA" id="ARBA00022723"/>
    </source>
</evidence>
<evidence type="ECO:0000313" key="11">
    <source>
        <dbReference type="Proteomes" id="UP000030752"/>
    </source>
</evidence>
<organism evidence="10 11">
    <name type="scientific">Cyphellophora europaea (strain CBS 101466)</name>
    <name type="common">Phialophora europaea</name>
    <dbReference type="NCBI Taxonomy" id="1220924"/>
    <lineage>
        <taxon>Eukaryota</taxon>
        <taxon>Fungi</taxon>
        <taxon>Dikarya</taxon>
        <taxon>Ascomycota</taxon>
        <taxon>Pezizomycotina</taxon>
        <taxon>Eurotiomycetes</taxon>
        <taxon>Chaetothyriomycetidae</taxon>
        <taxon>Chaetothyriales</taxon>
        <taxon>Cyphellophoraceae</taxon>
        <taxon>Cyphellophora</taxon>
    </lineage>
</organism>
<dbReference type="FunFam" id="4.10.240.10:FF:000006">
    <property type="entry name" value="Positive regulator of purine utilization"/>
    <property type="match status" value="1"/>
</dbReference>
<dbReference type="Pfam" id="PF00172">
    <property type="entry name" value="Zn_clus"/>
    <property type="match status" value="1"/>
</dbReference>
<gene>
    <name evidence="10" type="ORF">HMPREF1541_02980</name>
</gene>
<protein>
    <recommendedName>
        <fullName evidence="9">Zn(2)-C6 fungal-type domain-containing protein</fullName>
    </recommendedName>
</protein>
<name>W2RX16_CYPE1</name>
<keyword evidence="2" id="KW-0479">Metal-binding</keyword>
<dbReference type="PROSITE" id="PS50048">
    <property type="entry name" value="ZN2_CY6_FUNGAL_2"/>
    <property type="match status" value="1"/>
</dbReference>
<evidence type="ECO:0000256" key="7">
    <source>
        <dbReference type="ARBA" id="ARBA00023242"/>
    </source>
</evidence>
<dbReference type="GO" id="GO:0045944">
    <property type="term" value="P:positive regulation of transcription by RNA polymerase II"/>
    <property type="evidence" value="ECO:0007669"/>
    <property type="project" value="TreeGrafter"/>
</dbReference>
<dbReference type="FunCoup" id="W2RX16">
    <property type="interactions" value="144"/>
</dbReference>
<dbReference type="EMBL" id="KB822719">
    <property type="protein sequence ID" value="ETN41046.1"/>
    <property type="molecule type" value="Genomic_DNA"/>
</dbReference>
<dbReference type="GO" id="GO:0000981">
    <property type="term" value="F:DNA-binding transcription factor activity, RNA polymerase II-specific"/>
    <property type="evidence" value="ECO:0007669"/>
    <property type="project" value="InterPro"/>
</dbReference>
<dbReference type="InterPro" id="IPR036864">
    <property type="entry name" value="Zn2-C6_fun-type_DNA-bd_sf"/>
</dbReference>
<dbReference type="CDD" id="cd12148">
    <property type="entry name" value="fungal_TF_MHR"/>
    <property type="match status" value="1"/>
</dbReference>
<evidence type="ECO:0000256" key="1">
    <source>
        <dbReference type="ARBA" id="ARBA00004123"/>
    </source>
</evidence>
<dbReference type="PANTHER" id="PTHR47782">
    <property type="entry name" value="ZN(II)2CYS6 TRANSCRIPTION FACTOR (EUROFUNG)-RELATED"/>
    <property type="match status" value="1"/>
</dbReference>
<dbReference type="InterPro" id="IPR001138">
    <property type="entry name" value="Zn2Cys6_DnaBD"/>
</dbReference>
<keyword evidence="5" id="KW-0238">DNA-binding</keyword>
<dbReference type="HOGENOM" id="CLU_004517_0_0_1"/>
<feature type="region of interest" description="Disordered" evidence="8">
    <location>
        <begin position="1"/>
        <end position="43"/>
    </location>
</feature>
<dbReference type="STRING" id="1220924.W2RX16"/>
<keyword evidence="6" id="KW-0804">Transcription</keyword>
<evidence type="ECO:0000256" key="4">
    <source>
        <dbReference type="ARBA" id="ARBA00023015"/>
    </source>
</evidence>
<sequence length="994" mass="110030">MSSITTSPTAGQKRAYQTDEPTDSQPVHDGAQSGSPHATAASASSAFRNVSACNRCRTRKNRCDARLPSCSTCEKAHARCVGYDPITKREIPRSYVYFLETRLAYFESLLKKNNIAFDPAELYDADSKLLGDAPHTPPQPDVKSTIVERRNGNLKGQEEKDKIDKLVSNIGMVSVQGASDSRFLGTTSGISFARVVLSAVKSSVSSNGSERGPKSNKPSLNASAGGSSMRDTYFGLQTKPTFREAPFPERHLGEKLVNLYLEYANPQIPILHRGEFMDLVDHAYSVEPSKRTPREMYLMNIVFAIGAGIIWGSSDPSPESLHHTESAPKRPRLANQQAQPEEYHASAIVHLGAFLSSSSGDGADRTGGDLEELQAVLLLAAFALMRPVAPGLWYIVGVAMRLAVDLGLHYEDGTEIDDAKPKTEKKSNAQKSIDSREKGRREWTRDFRRRLWWCTYNFDRLVSTCVGRPFGITDQVVTTAFPSLLEDKYITRSGGLLLSEPNEQPSYKRVSQHYFKLRLLQSEILQVLQYQQSQQVRIRRNDNSHEGVDPTILSPYLAKHTSFRSWRQHIDQRLYEWKESAPSQSATGVSFDRKFLELNYWQAVIMLYRQSLAVPAAFANELSPTEEVGSPGSTIVEEKEDEDHVFLKCAEAGQNTLKLYRQLHRQRVVNYTYLATHHLFMAGISFLYAVWHSPAVRSRLTIDSFDFTVLAATSVLGDLMEKCPPAEACRDAFERMSKATVQMCLSTPGFGFSKDSTPRPQVKREPSFTEPSPMEALTRASGKEFAPIAPKPQMAKRPPPQFDMDLQQLFPEDLDIGPRPSSAVPLKQQRQPAFARPQAPQSYQASSFMPSNQISSSYINSHAPTNVTTSPVFNTQQALPQQSPSHSSTSSYVGQGAQYNQNANADMMDYSTASSLPESMDYMSNSYDFTSTGDQESPLYPLDLGFGPGVMGFDYSHDWSDGQQLDLFEGFFFGNNGGGAGGTEGNGPSGGGGM</sequence>
<feature type="compositionally biased region" description="Low complexity" evidence="8">
    <location>
        <begin position="33"/>
        <end position="43"/>
    </location>
</feature>
<feature type="domain" description="Zn(2)-C6 fungal-type" evidence="9">
    <location>
        <begin position="52"/>
        <end position="81"/>
    </location>
</feature>
<keyword evidence="3" id="KW-0862">Zinc</keyword>
<comment type="subcellular location">
    <subcellularLocation>
        <location evidence="1">Nucleus</location>
    </subcellularLocation>
</comment>
<feature type="region of interest" description="Disordered" evidence="8">
    <location>
        <begin position="754"/>
        <end position="777"/>
    </location>
</feature>
<dbReference type="SMART" id="SM00066">
    <property type="entry name" value="GAL4"/>
    <property type="match status" value="1"/>
</dbReference>
<dbReference type="Proteomes" id="UP000030752">
    <property type="component" value="Unassembled WGS sequence"/>
</dbReference>
<dbReference type="InterPro" id="IPR052202">
    <property type="entry name" value="Yeast_MetPath_Reg"/>
</dbReference>
<reference evidence="10 11" key="1">
    <citation type="submission" date="2013-03" db="EMBL/GenBank/DDBJ databases">
        <title>The Genome Sequence of Phialophora europaea CBS 101466.</title>
        <authorList>
            <consortium name="The Broad Institute Genomics Platform"/>
            <person name="Cuomo C."/>
            <person name="de Hoog S."/>
            <person name="Gorbushina A."/>
            <person name="Walker B."/>
            <person name="Young S.K."/>
            <person name="Zeng Q."/>
            <person name="Gargeya S."/>
            <person name="Fitzgerald M."/>
            <person name="Haas B."/>
            <person name="Abouelleil A."/>
            <person name="Allen A.W."/>
            <person name="Alvarado L."/>
            <person name="Arachchi H.M."/>
            <person name="Berlin A.M."/>
            <person name="Chapman S.B."/>
            <person name="Gainer-Dewar J."/>
            <person name="Goldberg J."/>
            <person name="Griggs A."/>
            <person name="Gujja S."/>
            <person name="Hansen M."/>
            <person name="Howarth C."/>
            <person name="Imamovic A."/>
            <person name="Ireland A."/>
            <person name="Larimer J."/>
            <person name="McCowan C."/>
            <person name="Murphy C."/>
            <person name="Pearson M."/>
            <person name="Poon T.W."/>
            <person name="Priest M."/>
            <person name="Roberts A."/>
            <person name="Saif S."/>
            <person name="Shea T."/>
            <person name="Sisk P."/>
            <person name="Sykes S."/>
            <person name="Wortman J."/>
            <person name="Nusbaum C."/>
            <person name="Birren B."/>
        </authorList>
    </citation>
    <scope>NUCLEOTIDE SEQUENCE [LARGE SCALE GENOMIC DNA]</scope>
    <source>
        <strain evidence="10 11">CBS 101466</strain>
    </source>
</reference>
<dbReference type="GO" id="GO:0008270">
    <property type="term" value="F:zinc ion binding"/>
    <property type="evidence" value="ECO:0007669"/>
    <property type="project" value="InterPro"/>
</dbReference>
<dbReference type="SMART" id="SM00906">
    <property type="entry name" value="Fungal_trans"/>
    <property type="match status" value="1"/>
</dbReference>
<dbReference type="PROSITE" id="PS00463">
    <property type="entry name" value="ZN2_CY6_FUNGAL_1"/>
    <property type="match status" value="1"/>
</dbReference>
<dbReference type="CDD" id="cd14723">
    <property type="entry name" value="ZIP_Ppr1"/>
    <property type="match status" value="1"/>
</dbReference>
<dbReference type="AlphaFoldDB" id="W2RX16"/>
<feature type="compositionally biased region" description="Polar residues" evidence="8">
    <location>
        <begin position="1"/>
        <end position="10"/>
    </location>
</feature>
<dbReference type="InterPro" id="IPR007219">
    <property type="entry name" value="XnlR_reg_dom"/>
</dbReference>
<feature type="compositionally biased region" description="Basic and acidic residues" evidence="8">
    <location>
        <begin position="146"/>
        <end position="160"/>
    </location>
</feature>
<keyword evidence="7" id="KW-0539">Nucleus</keyword>
<dbReference type="PANTHER" id="PTHR47782:SF1">
    <property type="entry name" value="PYRIMIDINE PATHWAY REGULATORY PROTEIN 1"/>
    <property type="match status" value="1"/>
</dbReference>
<proteinExistence type="predicted"/>
<dbReference type="OrthoDB" id="5373550at2759"/>
<keyword evidence="4" id="KW-0805">Transcription regulation</keyword>
<dbReference type="eggNOG" id="ENOG502QR1M">
    <property type="taxonomic scope" value="Eukaryota"/>
</dbReference>
<dbReference type="RefSeq" id="XP_008715555.1">
    <property type="nucleotide sequence ID" value="XM_008717333.1"/>
</dbReference>
<dbReference type="SUPFAM" id="SSF57701">
    <property type="entry name" value="Zn2/Cys6 DNA-binding domain"/>
    <property type="match status" value="1"/>
</dbReference>
<feature type="region of interest" description="Disordered" evidence="8">
    <location>
        <begin position="316"/>
        <end position="339"/>
    </location>
</feature>
<evidence type="ECO:0000259" key="9">
    <source>
        <dbReference type="PROSITE" id="PS50048"/>
    </source>
</evidence>
<dbReference type="VEuPathDB" id="FungiDB:HMPREF1541_02980"/>
<feature type="region of interest" description="Disordered" evidence="8">
    <location>
        <begin position="418"/>
        <end position="437"/>
    </location>
</feature>
<evidence type="ECO:0000256" key="6">
    <source>
        <dbReference type="ARBA" id="ARBA00023163"/>
    </source>
</evidence>
<dbReference type="GeneID" id="19970319"/>
<dbReference type="Pfam" id="PF04082">
    <property type="entry name" value="Fungal_trans"/>
    <property type="match status" value="1"/>
</dbReference>
<keyword evidence="11" id="KW-1185">Reference proteome</keyword>
<feature type="region of interest" description="Disordered" evidence="8">
    <location>
        <begin position="131"/>
        <end position="160"/>
    </location>
</feature>
<dbReference type="Gene3D" id="4.10.240.10">
    <property type="entry name" value="Zn(2)-C6 fungal-type DNA-binding domain"/>
    <property type="match status" value="1"/>
</dbReference>
<dbReference type="CDD" id="cd00067">
    <property type="entry name" value="GAL4"/>
    <property type="match status" value="1"/>
</dbReference>
<feature type="region of interest" description="Disordered" evidence="8">
    <location>
        <begin position="204"/>
        <end position="230"/>
    </location>
</feature>